<dbReference type="GO" id="GO:0005319">
    <property type="term" value="F:lipid transporter activity"/>
    <property type="evidence" value="ECO:0007669"/>
    <property type="project" value="TreeGrafter"/>
</dbReference>
<dbReference type="InterPro" id="IPR013525">
    <property type="entry name" value="ABC2_TM"/>
</dbReference>
<dbReference type="GO" id="GO:0016887">
    <property type="term" value="F:ATP hydrolysis activity"/>
    <property type="evidence" value="ECO:0007669"/>
    <property type="project" value="InterPro"/>
</dbReference>
<reference evidence="9 10" key="1">
    <citation type="journal article" date="2022" name="Nat. Ecol. Evol.">
        <title>A masculinizing supergene underlies an exaggerated male reproductive morph in a spider.</title>
        <authorList>
            <person name="Hendrickx F."/>
            <person name="De Corte Z."/>
            <person name="Sonet G."/>
            <person name="Van Belleghem S.M."/>
            <person name="Kostlbacher S."/>
            <person name="Vangestel C."/>
        </authorList>
    </citation>
    <scope>NUCLEOTIDE SEQUENCE [LARGE SCALE GENOMIC DNA]</scope>
    <source>
        <strain evidence="9">W744_W776</strain>
    </source>
</reference>
<keyword evidence="6 7" id="KW-0472">Membrane</keyword>
<feature type="transmembrane region" description="Helical" evidence="7">
    <location>
        <begin position="43"/>
        <end position="66"/>
    </location>
</feature>
<dbReference type="InterPro" id="IPR003593">
    <property type="entry name" value="AAA+_ATPase"/>
</dbReference>
<evidence type="ECO:0000256" key="7">
    <source>
        <dbReference type="SAM" id="Phobius"/>
    </source>
</evidence>
<dbReference type="Pfam" id="PF23321">
    <property type="entry name" value="R1_ABCA1"/>
    <property type="match status" value="1"/>
</dbReference>
<feature type="domain" description="AAA+ ATPase" evidence="8">
    <location>
        <begin position="381"/>
        <end position="567"/>
    </location>
</feature>
<dbReference type="PROSITE" id="PS00211">
    <property type="entry name" value="ABC_TRANSPORTER_1"/>
    <property type="match status" value="1"/>
</dbReference>
<dbReference type="PANTHER" id="PTHR19229">
    <property type="entry name" value="ATP-BINDING CASSETTE TRANSPORTER SUBFAMILY A ABCA"/>
    <property type="match status" value="1"/>
</dbReference>
<keyword evidence="5 7" id="KW-1133">Transmembrane helix</keyword>
<evidence type="ECO:0000256" key="6">
    <source>
        <dbReference type="ARBA" id="ARBA00023136"/>
    </source>
</evidence>
<dbReference type="GO" id="GO:0140359">
    <property type="term" value="F:ABC-type transporter activity"/>
    <property type="evidence" value="ECO:0007669"/>
    <property type="project" value="InterPro"/>
</dbReference>
<evidence type="ECO:0000256" key="2">
    <source>
        <dbReference type="ARBA" id="ARBA00022692"/>
    </source>
</evidence>
<evidence type="ECO:0000256" key="5">
    <source>
        <dbReference type="ARBA" id="ARBA00022989"/>
    </source>
</evidence>
<dbReference type="SMART" id="SM00382">
    <property type="entry name" value="AAA"/>
    <property type="match status" value="1"/>
</dbReference>
<evidence type="ECO:0000313" key="10">
    <source>
        <dbReference type="Proteomes" id="UP000827092"/>
    </source>
</evidence>
<keyword evidence="4" id="KW-0067">ATP-binding</keyword>
<gene>
    <name evidence="9" type="ORF">JTE90_017220</name>
</gene>
<dbReference type="EMBL" id="JAFNEN010000098">
    <property type="protein sequence ID" value="KAG8194778.1"/>
    <property type="molecule type" value="Genomic_DNA"/>
</dbReference>
<accession>A0AAV6VGP9</accession>
<organism evidence="9 10">
    <name type="scientific">Oedothorax gibbosus</name>
    <dbReference type="NCBI Taxonomy" id="931172"/>
    <lineage>
        <taxon>Eukaryota</taxon>
        <taxon>Metazoa</taxon>
        <taxon>Ecdysozoa</taxon>
        <taxon>Arthropoda</taxon>
        <taxon>Chelicerata</taxon>
        <taxon>Arachnida</taxon>
        <taxon>Araneae</taxon>
        <taxon>Araneomorphae</taxon>
        <taxon>Entelegynae</taxon>
        <taxon>Araneoidea</taxon>
        <taxon>Linyphiidae</taxon>
        <taxon>Erigoninae</taxon>
        <taxon>Oedothorax</taxon>
    </lineage>
</organism>
<dbReference type="PANTHER" id="PTHR19229:SF250">
    <property type="entry name" value="ABC TRANSPORTER DOMAIN-CONTAINING PROTEIN-RELATED"/>
    <property type="match status" value="1"/>
</dbReference>
<keyword evidence="10" id="KW-1185">Reference proteome</keyword>
<dbReference type="Gene3D" id="3.40.50.300">
    <property type="entry name" value="P-loop containing nucleotide triphosphate hydrolases"/>
    <property type="match status" value="1"/>
</dbReference>
<evidence type="ECO:0000259" key="8">
    <source>
        <dbReference type="SMART" id="SM00382"/>
    </source>
</evidence>
<dbReference type="SUPFAM" id="SSF52540">
    <property type="entry name" value="P-loop containing nucleoside triphosphate hydrolases"/>
    <property type="match status" value="1"/>
</dbReference>
<name>A0AAV6VGP9_9ARAC</name>
<comment type="caution">
    <text evidence="9">The sequence shown here is derived from an EMBL/GenBank/DDBJ whole genome shotgun (WGS) entry which is preliminary data.</text>
</comment>
<dbReference type="Pfam" id="PF12698">
    <property type="entry name" value="ABC2_membrane_3"/>
    <property type="match status" value="1"/>
</dbReference>
<dbReference type="AlphaFoldDB" id="A0AAV6VGP9"/>
<protein>
    <recommendedName>
        <fullName evidence="8">AAA+ ATPase domain-containing protein</fullName>
    </recommendedName>
</protein>
<dbReference type="GO" id="GO:0016020">
    <property type="term" value="C:membrane"/>
    <property type="evidence" value="ECO:0007669"/>
    <property type="project" value="UniProtKB-SubCell"/>
</dbReference>
<evidence type="ECO:0000256" key="4">
    <source>
        <dbReference type="ARBA" id="ARBA00022840"/>
    </source>
</evidence>
<evidence type="ECO:0000313" key="9">
    <source>
        <dbReference type="EMBL" id="KAG8194778.1"/>
    </source>
</evidence>
<proteinExistence type="predicted"/>
<evidence type="ECO:0000256" key="1">
    <source>
        <dbReference type="ARBA" id="ARBA00004141"/>
    </source>
</evidence>
<feature type="transmembrane region" description="Helical" evidence="7">
    <location>
        <begin position="133"/>
        <end position="154"/>
    </location>
</feature>
<dbReference type="InterPro" id="IPR026082">
    <property type="entry name" value="ABCA"/>
</dbReference>
<dbReference type="Pfam" id="PF00005">
    <property type="entry name" value="ABC_tran"/>
    <property type="match status" value="1"/>
</dbReference>
<dbReference type="FunFam" id="3.40.50.300:FF:000327">
    <property type="entry name" value="ATP-binding cassette sub-family A member 3"/>
    <property type="match status" value="1"/>
</dbReference>
<dbReference type="InterPro" id="IPR017871">
    <property type="entry name" value="ABC_transporter-like_CS"/>
</dbReference>
<feature type="transmembrane region" description="Helical" evidence="7">
    <location>
        <begin position="160"/>
        <end position="179"/>
    </location>
</feature>
<dbReference type="InterPro" id="IPR056264">
    <property type="entry name" value="R2_ABCA1-4-like"/>
</dbReference>
<sequence>MSLLLMHSALLRDVSGTNRATITLTNAPLPQPTLHVKDDSHRLLERILAGVFMPLALAYLSGSFAIIPIQERTTKSKLLQLMSGVPAAMYWLAMFFWDFMVFFVVSILLIIPFAMFSNYVFFAPHSEAIGTALLLMLLYGWSSIPFSYLMSFLFKKGNSGFSAVVGMCTLFGVGLGTSLRAIQFSFASNPMENLDNAFWFLRLLPTFCVSVGFSNLFGISYNNAFCESVSKEDLAFNCNSSTIKEWNPLYKCCKNICGTDCLQQVNPITFTKDGVGYDLLYLAIDGAIYFSLLLLLESRMMAAFGRLLKHLIQKIRQKVTSEIMKDLAVEDSEVLAEEERIRNAMASGNGSMEGEALVVSELTKIYNNFYAVDHLTFGIHREECFGLLGVNGAGKTTTFRMLTGDCHPTEGNAIIGHVSVMTDLKKFQSNLGYCPQFDALIDKLTGREMLQLFARLRGLSGPEMEERVNQMIKMTDLTQHADKQTHVYSGGNKRKLSVGIALIGSPPLLLLDEPTAGVDPVSRRKIWNILSQARNNTGAAVILTTHSMEESEALCSRLAIMVNGRFRCLGSIQQLKSKYGQGYTLIIKLKRGLEDDYQAMNMAKAHVEENMKGAQLKDDHQGMLQYHIVDPSVTLSGLFKFMSTMKTEYELEDYLISDTSLEQIFLTFARSQRLSSD</sequence>
<keyword evidence="3" id="KW-0547">Nucleotide-binding</keyword>
<dbReference type="CDD" id="cd03263">
    <property type="entry name" value="ABC_subfamily_A"/>
    <property type="match status" value="1"/>
</dbReference>
<dbReference type="InterPro" id="IPR027417">
    <property type="entry name" value="P-loop_NTPase"/>
</dbReference>
<keyword evidence="2 7" id="KW-0812">Transmembrane</keyword>
<comment type="subcellular location">
    <subcellularLocation>
        <location evidence="1">Membrane</location>
        <topology evidence="1">Multi-pass membrane protein</topology>
    </subcellularLocation>
</comment>
<evidence type="ECO:0000256" key="3">
    <source>
        <dbReference type="ARBA" id="ARBA00022741"/>
    </source>
</evidence>
<dbReference type="GO" id="GO:0005524">
    <property type="term" value="F:ATP binding"/>
    <property type="evidence" value="ECO:0007669"/>
    <property type="project" value="UniProtKB-KW"/>
</dbReference>
<dbReference type="InterPro" id="IPR003439">
    <property type="entry name" value="ABC_transporter-like_ATP-bd"/>
</dbReference>
<feature type="transmembrane region" description="Helical" evidence="7">
    <location>
        <begin position="199"/>
        <end position="221"/>
    </location>
</feature>
<feature type="transmembrane region" description="Helical" evidence="7">
    <location>
        <begin position="279"/>
        <end position="296"/>
    </location>
</feature>
<dbReference type="Proteomes" id="UP000827092">
    <property type="component" value="Unassembled WGS sequence"/>
</dbReference>